<dbReference type="InterPro" id="IPR016833">
    <property type="entry name" value="Put_Na-Bile_cotransptr"/>
</dbReference>
<protein>
    <submittedName>
        <fullName evidence="2">Bile acid:sodium symporter</fullName>
    </submittedName>
</protein>
<dbReference type="EMBL" id="BMPI01000086">
    <property type="protein sequence ID" value="GGM81446.1"/>
    <property type="molecule type" value="Genomic_DNA"/>
</dbReference>
<dbReference type="PANTHER" id="PTHR18640:SF5">
    <property type="entry name" value="SODIUM_BILE ACID COTRANSPORTER 7"/>
    <property type="match status" value="1"/>
</dbReference>
<feature type="transmembrane region" description="Helical" evidence="1">
    <location>
        <begin position="127"/>
        <end position="150"/>
    </location>
</feature>
<dbReference type="InterPro" id="IPR038770">
    <property type="entry name" value="Na+/solute_symporter_sf"/>
</dbReference>
<dbReference type="Gene3D" id="1.20.1530.20">
    <property type="match status" value="1"/>
</dbReference>
<comment type="caution">
    <text evidence="2">The sequence shown here is derived from an EMBL/GenBank/DDBJ whole genome shotgun (WGS) entry which is preliminary data.</text>
</comment>
<keyword evidence="1" id="KW-1133">Transmembrane helix</keyword>
<dbReference type="PANTHER" id="PTHR18640">
    <property type="entry name" value="SOLUTE CARRIER FAMILY 10 MEMBER 7"/>
    <property type="match status" value="1"/>
</dbReference>
<dbReference type="PIRSF" id="PIRSF026166">
    <property type="entry name" value="UCP026166"/>
    <property type="match status" value="1"/>
</dbReference>
<dbReference type="AlphaFoldDB" id="A0A917UCM0"/>
<dbReference type="Pfam" id="PF13593">
    <property type="entry name" value="SBF_like"/>
    <property type="match status" value="1"/>
</dbReference>
<feature type="transmembrane region" description="Helical" evidence="1">
    <location>
        <begin position="65"/>
        <end position="88"/>
    </location>
</feature>
<feature type="transmembrane region" description="Helical" evidence="1">
    <location>
        <begin position="156"/>
        <end position="178"/>
    </location>
</feature>
<gene>
    <name evidence="2" type="ORF">GCM10007977_098530</name>
</gene>
<evidence type="ECO:0000313" key="3">
    <source>
        <dbReference type="Proteomes" id="UP000642070"/>
    </source>
</evidence>
<feature type="transmembrane region" description="Helical" evidence="1">
    <location>
        <begin position="269"/>
        <end position="295"/>
    </location>
</feature>
<dbReference type="GO" id="GO:0005886">
    <property type="term" value="C:plasma membrane"/>
    <property type="evidence" value="ECO:0007669"/>
    <property type="project" value="TreeGrafter"/>
</dbReference>
<organism evidence="2 3">
    <name type="scientific">Dactylosporangium sucinum</name>
    <dbReference type="NCBI Taxonomy" id="1424081"/>
    <lineage>
        <taxon>Bacteria</taxon>
        <taxon>Bacillati</taxon>
        <taxon>Actinomycetota</taxon>
        <taxon>Actinomycetes</taxon>
        <taxon>Micromonosporales</taxon>
        <taxon>Micromonosporaceae</taxon>
        <taxon>Dactylosporangium</taxon>
    </lineage>
</organism>
<feature type="transmembrane region" description="Helical" evidence="1">
    <location>
        <begin position="100"/>
        <end position="120"/>
    </location>
</feature>
<keyword evidence="1" id="KW-0812">Transmembrane</keyword>
<feature type="transmembrane region" description="Helical" evidence="1">
    <location>
        <begin position="199"/>
        <end position="218"/>
    </location>
</feature>
<name>A0A917UCM0_9ACTN</name>
<feature type="transmembrane region" description="Helical" evidence="1">
    <location>
        <begin position="224"/>
        <end position="248"/>
    </location>
</feature>
<reference evidence="2" key="1">
    <citation type="journal article" date="2014" name="Int. J. Syst. Evol. Microbiol.">
        <title>Complete genome sequence of Corynebacterium casei LMG S-19264T (=DSM 44701T), isolated from a smear-ripened cheese.</title>
        <authorList>
            <consortium name="US DOE Joint Genome Institute (JGI-PGF)"/>
            <person name="Walter F."/>
            <person name="Albersmeier A."/>
            <person name="Kalinowski J."/>
            <person name="Ruckert C."/>
        </authorList>
    </citation>
    <scope>NUCLEOTIDE SEQUENCE</scope>
    <source>
        <strain evidence="2">JCM 19831</strain>
    </source>
</reference>
<keyword evidence="1" id="KW-0472">Membrane</keyword>
<proteinExistence type="predicted"/>
<keyword evidence="3" id="KW-1185">Reference proteome</keyword>
<accession>A0A917UCM0</accession>
<dbReference type="Proteomes" id="UP000642070">
    <property type="component" value="Unassembled WGS sequence"/>
</dbReference>
<sequence length="323" mass="33480">MLRRIDPFIATLLLAVLLASFLPARGAVGDGLSQAVSVSVAWLFFLYGLRLPAREALAALGQWRLHASVLTATFVLFPVLGLAAQLLAPAVLPTGLAQGLLFLSVLPSTVQSSITFTSIAGGNVAGAICAASFSNLAGVFLTPVLVALMLGGTLGLSVGLVGKVALQLLLPFVVGQLARRWLAARMSRHRRITTLSERGAIVLTVYVAFSHAVVDGIWSTVSAGALAVLVGSCSLMLAIVLAVTYSAGRRLGMSRPDQVVLLMCGSKKSLASGVPLATVLLPAAMIGVTVLPLMIFHQIQLIVCAVIARRLGQDSGGRPATAE</sequence>
<evidence type="ECO:0000256" key="1">
    <source>
        <dbReference type="SAM" id="Phobius"/>
    </source>
</evidence>
<feature type="transmembrane region" description="Helical" evidence="1">
    <location>
        <begin position="36"/>
        <end position="53"/>
    </location>
</feature>
<reference evidence="2" key="2">
    <citation type="submission" date="2020-09" db="EMBL/GenBank/DDBJ databases">
        <authorList>
            <person name="Sun Q."/>
            <person name="Ohkuma M."/>
        </authorList>
    </citation>
    <scope>NUCLEOTIDE SEQUENCE</scope>
    <source>
        <strain evidence="2">JCM 19831</strain>
    </source>
</reference>
<evidence type="ECO:0000313" key="2">
    <source>
        <dbReference type="EMBL" id="GGM81446.1"/>
    </source>
</evidence>
<dbReference type="RefSeq" id="WP_229837033.1">
    <property type="nucleotide sequence ID" value="NZ_BMPI01000086.1"/>
</dbReference>